<organism evidence="2">
    <name type="scientific">Arion vulgaris</name>
    <dbReference type="NCBI Taxonomy" id="1028688"/>
    <lineage>
        <taxon>Eukaryota</taxon>
        <taxon>Metazoa</taxon>
        <taxon>Spiralia</taxon>
        <taxon>Lophotrochozoa</taxon>
        <taxon>Mollusca</taxon>
        <taxon>Gastropoda</taxon>
        <taxon>Heterobranchia</taxon>
        <taxon>Euthyneura</taxon>
        <taxon>Panpulmonata</taxon>
        <taxon>Eupulmonata</taxon>
        <taxon>Stylommatophora</taxon>
        <taxon>Helicina</taxon>
        <taxon>Arionoidea</taxon>
        <taxon>Arionidae</taxon>
        <taxon>Arion</taxon>
    </lineage>
</organism>
<feature type="signal peptide" evidence="1">
    <location>
        <begin position="1"/>
        <end position="17"/>
    </location>
</feature>
<evidence type="ECO:0000256" key="1">
    <source>
        <dbReference type="SAM" id="SignalP"/>
    </source>
</evidence>
<gene>
    <name evidence="2" type="primary">ORF118386</name>
</gene>
<dbReference type="AlphaFoldDB" id="A0A0B7AH88"/>
<proteinExistence type="predicted"/>
<sequence>MCKLLACVWTSICFTSSHEIMVSILSGVYLHINRAIMRPPVVVNLEPGLQLYVNDYNDM</sequence>
<accession>A0A0B7AH88</accession>
<keyword evidence="1" id="KW-0732">Signal</keyword>
<reference evidence="2" key="1">
    <citation type="submission" date="2014-12" db="EMBL/GenBank/DDBJ databases">
        <title>Insight into the proteome of Arion vulgaris.</title>
        <authorList>
            <person name="Aradska J."/>
            <person name="Bulat T."/>
            <person name="Smidak R."/>
            <person name="Sarate P."/>
            <person name="Gangsoo J."/>
            <person name="Sialana F."/>
            <person name="Bilban M."/>
            <person name="Lubec G."/>
        </authorList>
    </citation>
    <scope>NUCLEOTIDE SEQUENCE</scope>
    <source>
        <tissue evidence="2">Skin</tissue>
    </source>
</reference>
<name>A0A0B7AH88_9EUPU</name>
<protein>
    <submittedName>
        <fullName evidence="2">Uncharacterized protein</fullName>
    </submittedName>
</protein>
<dbReference type="EMBL" id="HACG01033102">
    <property type="protein sequence ID" value="CEK79967.1"/>
    <property type="molecule type" value="Transcribed_RNA"/>
</dbReference>
<feature type="chain" id="PRO_5002111358" evidence="1">
    <location>
        <begin position="18"/>
        <end position="59"/>
    </location>
</feature>
<evidence type="ECO:0000313" key="2">
    <source>
        <dbReference type="EMBL" id="CEK79967.1"/>
    </source>
</evidence>